<evidence type="ECO:0000313" key="3">
    <source>
        <dbReference type="Proteomes" id="UP001163846"/>
    </source>
</evidence>
<dbReference type="Proteomes" id="UP001163846">
    <property type="component" value="Unassembled WGS sequence"/>
</dbReference>
<dbReference type="AlphaFoldDB" id="A0AA38PJG5"/>
<name>A0AA38PJG5_9AGAR</name>
<organism evidence="2 3">
    <name type="scientific">Lentinula raphanica</name>
    <dbReference type="NCBI Taxonomy" id="153919"/>
    <lineage>
        <taxon>Eukaryota</taxon>
        <taxon>Fungi</taxon>
        <taxon>Dikarya</taxon>
        <taxon>Basidiomycota</taxon>
        <taxon>Agaricomycotina</taxon>
        <taxon>Agaricomycetes</taxon>
        <taxon>Agaricomycetidae</taxon>
        <taxon>Agaricales</taxon>
        <taxon>Marasmiineae</taxon>
        <taxon>Omphalotaceae</taxon>
        <taxon>Lentinula</taxon>
    </lineage>
</organism>
<sequence length="269" mass="29618">MSQSPGKFAIGSKDPRVIIGPTGNKRLIAAEQNSDSGSEIVPESDGVNDSEEDLQSNVHKSNFKQPSAPPRLSDSSRIMKTQKTAPKLVADTNSPSKKPPGRLQNRNVTGGLNAESTSSSFVDPPSLQRATQRQPVSLFPQGMDVERFVQIHIIKRKVSTLIQDQSISSSMQAKLQEITSDLEDMAASHLPDAGNRVEHNQQHQASASLPQVNKRLRFATPDHLESSEDELYTPKKKKQKVRDEDNNDVLNSPLIIQRVGLKKKMTPNT</sequence>
<accession>A0AA38PJG5</accession>
<feature type="compositionally biased region" description="Polar residues" evidence="1">
    <location>
        <begin position="104"/>
        <end position="121"/>
    </location>
</feature>
<reference evidence="2" key="1">
    <citation type="submission" date="2022-08" db="EMBL/GenBank/DDBJ databases">
        <authorList>
            <consortium name="DOE Joint Genome Institute"/>
            <person name="Min B."/>
            <person name="Riley R."/>
            <person name="Sierra-Patev S."/>
            <person name="Naranjo-Ortiz M."/>
            <person name="Looney B."/>
            <person name="Konkel Z."/>
            <person name="Slot J.C."/>
            <person name="Sakamoto Y."/>
            <person name="Steenwyk J.L."/>
            <person name="Rokas A."/>
            <person name="Carro J."/>
            <person name="Camarero S."/>
            <person name="Ferreira P."/>
            <person name="Molpeceres G."/>
            <person name="Ruiz-Duenas F.J."/>
            <person name="Serrano A."/>
            <person name="Henrissat B."/>
            <person name="Drula E."/>
            <person name="Hughes K.W."/>
            <person name="Mata J.L."/>
            <person name="Ishikawa N.K."/>
            <person name="Vargas-Isla R."/>
            <person name="Ushijima S."/>
            <person name="Smith C.A."/>
            <person name="Ahrendt S."/>
            <person name="Andreopoulos W."/>
            <person name="He G."/>
            <person name="Labutti K."/>
            <person name="Lipzen A."/>
            <person name="Ng V."/>
            <person name="Sandor L."/>
            <person name="Barry K."/>
            <person name="Martinez A.T."/>
            <person name="Xiao Y."/>
            <person name="Gibbons J.G."/>
            <person name="Terashima K."/>
            <person name="Hibbett D.S."/>
            <person name="Grigoriev I.V."/>
        </authorList>
    </citation>
    <scope>NUCLEOTIDE SEQUENCE</scope>
    <source>
        <strain evidence="2">TFB9207</strain>
    </source>
</reference>
<evidence type="ECO:0000313" key="2">
    <source>
        <dbReference type="EMBL" id="KAJ3843745.1"/>
    </source>
</evidence>
<feature type="compositionally biased region" description="Polar residues" evidence="1">
    <location>
        <begin position="73"/>
        <end position="84"/>
    </location>
</feature>
<feature type="region of interest" description="Disordered" evidence="1">
    <location>
        <begin position="221"/>
        <end position="251"/>
    </location>
</feature>
<gene>
    <name evidence="2" type="ORF">F5878DRAFT_656435</name>
</gene>
<protein>
    <submittedName>
        <fullName evidence="2">Uncharacterized protein</fullName>
    </submittedName>
</protein>
<feature type="compositionally biased region" description="Polar residues" evidence="1">
    <location>
        <begin position="55"/>
        <end position="65"/>
    </location>
</feature>
<comment type="caution">
    <text evidence="2">The sequence shown here is derived from an EMBL/GenBank/DDBJ whole genome shotgun (WGS) entry which is preliminary data.</text>
</comment>
<dbReference type="EMBL" id="MU805968">
    <property type="protein sequence ID" value="KAJ3843745.1"/>
    <property type="molecule type" value="Genomic_DNA"/>
</dbReference>
<feature type="region of interest" description="Disordered" evidence="1">
    <location>
        <begin position="1"/>
        <end position="129"/>
    </location>
</feature>
<proteinExistence type="predicted"/>
<evidence type="ECO:0000256" key="1">
    <source>
        <dbReference type="SAM" id="MobiDB-lite"/>
    </source>
</evidence>
<keyword evidence="3" id="KW-1185">Reference proteome</keyword>